<keyword evidence="4" id="KW-1185">Reference proteome</keyword>
<feature type="transmembrane region" description="Helical" evidence="1">
    <location>
        <begin position="96"/>
        <end position="117"/>
    </location>
</feature>
<dbReference type="RefSeq" id="WP_186745097.1">
    <property type="nucleotide sequence ID" value="NZ_CP060394.1"/>
</dbReference>
<dbReference type="PANTHER" id="PTHR30572:SF4">
    <property type="entry name" value="ABC TRANSPORTER PERMEASE YTRF"/>
    <property type="match status" value="1"/>
</dbReference>
<keyword evidence="1" id="KW-0472">Membrane</keyword>
<proteinExistence type="predicted"/>
<organism evidence="3 4">
    <name type="scientific">Alloacidobacterium dinghuense</name>
    <dbReference type="NCBI Taxonomy" id="2763107"/>
    <lineage>
        <taxon>Bacteria</taxon>
        <taxon>Pseudomonadati</taxon>
        <taxon>Acidobacteriota</taxon>
        <taxon>Terriglobia</taxon>
        <taxon>Terriglobales</taxon>
        <taxon>Acidobacteriaceae</taxon>
        <taxon>Alloacidobacterium</taxon>
    </lineage>
</organism>
<dbReference type="InterPro" id="IPR047928">
    <property type="entry name" value="Perm_prefix_1"/>
</dbReference>
<dbReference type="KEGG" id="adin:H7849_06405"/>
<dbReference type="InterPro" id="IPR050250">
    <property type="entry name" value="Macrolide_Exporter_MacB"/>
</dbReference>
<dbReference type="Proteomes" id="UP000515312">
    <property type="component" value="Chromosome"/>
</dbReference>
<dbReference type="InterPro" id="IPR025857">
    <property type="entry name" value="MacB_PCD"/>
</dbReference>
<dbReference type="Pfam" id="PF12704">
    <property type="entry name" value="MacB_PCD"/>
    <property type="match status" value="1"/>
</dbReference>
<evidence type="ECO:0000256" key="1">
    <source>
        <dbReference type="SAM" id="Phobius"/>
    </source>
</evidence>
<keyword evidence="1" id="KW-0812">Transmembrane</keyword>
<name>A0A7G8BM01_9BACT</name>
<feature type="transmembrane region" description="Helical" evidence="1">
    <location>
        <begin position="264"/>
        <end position="285"/>
    </location>
</feature>
<dbReference type="AlphaFoldDB" id="A0A7G8BM01"/>
<accession>A0A7G8BM01</accession>
<dbReference type="GO" id="GO:0005886">
    <property type="term" value="C:plasma membrane"/>
    <property type="evidence" value="ECO:0007669"/>
    <property type="project" value="TreeGrafter"/>
</dbReference>
<dbReference type="NCBIfam" id="NF038403">
    <property type="entry name" value="perm_prefix_1"/>
    <property type="match status" value="1"/>
</dbReference>
<dbReference type="GO" id="GO:0022857">
    <property type="term" value="F:transmembrane transporter activity"/>
    <property type="evidence" value="ECO:0007669"/>
    <property type="project" value="TreeGrafter"/>
</dbReference>
<protein>
    <submittedName>
        <fullName evidence="3">ABC transporter permease</fullName>
    </submittedName>
</protein>
<sequence>MRALKRFFVRIRNFAAGSRGDERLREEMEAHLAMQTEENIRAGMSPIEARREARLKLGAVETVREHYHAEEGLPLMENLLHDIRYALRQLRKSPGFTLTAALTLALGIAALTTVVTWTNAVLFNPWPQVSDVRSLRFIDATVLGNQGYSVHYDQLQYLRRSSQSFGEAAAFSLTNVNLNSENAQPQVINAGTVSSNYFHLLGVKPELGRFFQPDANDRAYGAQDEVVLSDALWRSRFDADPGLVGRTISVNQHLFTVVGIAPSGFLGIFGGIAEAAWLPLSTFGISRPMRRRTRWSIMASRLSSVSVPVCVIQPPQLSCTHLRDPWQRNSTTATPTDGI</sequence>
<evidence type="ECO:0000313" key="4">
    <source>
        <dbReference type="Proteomes" id="UP000515312"/>
    </source>
</evidence>
<evidence type="ECO:0000259" key="2">
    <source>
        <dbReference type="Pfam" id="PF12704"/>
    </source>
</evidence>
<reference evidence="3 4" key="1">
    <citation type="submission" date="2020-08" db="EMBL/GenBank/DDBJ databases">
        <title>Edaphobacter telluris sp. nov. and Acidobacterium dinghuensis sp. nov., two acidobacteria isolated from forest soil.</title>
        <authorList>
            <person name="Fu J."/>
            <person name="Qiu L."/>
        </authorList>
    </citation>
    <scope>NUCLEOTIDE SEQUENCE [LARGE SCALE GENOMIC DNA]</scope>
    <source>
        <strain evidence="3">4Y35</strain>
    </source>
</reference>
<gene>
    <name evidence="3" type="ORF">H7849_06405</name>
</gene>
<feature type="domain" description="MacB-like periplasmic core" evidence="2">
    <location>
        <begin position="97"/>
        <end position="297"/>
    </location>
</feature>
<keyword evidence="1" id="KW-1133">Transmembrane helix</keyword>
<evidence type="ECO:0000313" key="3">
    <source>
        <dbReference type="EMBL" id="QNI33571.1"/>
    </source>
</evidence>
<dbReference type="EMBL" id="CP060394">
    <property type="protein sequence ID" value="QNI33571.1"/>
    <property type="molecule type" value="Genomic_DNA"/>
</dbReference>
<dbReference type="PANTHER" id="PTHR30572">
    <property type="entry name" value="MEMBRANE COMPONENT OF TRANSPORTER-RELATED"/>
    <property type="match status" value="1"/>
</dbReference>